<evidence type="ECO:0000256" key="3">
    <source>
        <dbReference type="PROSITE-ProRule" id="PRU01191"/>
    </source>
</evidence>
<dbReference type="PANTHER" id="PTHR31636">
    <property type="entry name" value="OSJNBA0084A10.13 PROTEIN-RELATED"/>
    <property type="match status" value="1"/>
</dbReference>
<keyword evidence="1" id="KW-0805">Transcription regulation</keyword>
<feature type="region of interest" description="Leucine repeat II (LRII)" evidence="3">
    <location>
        <begin position="400"/>
        <end position="432"/>
    </location>
</feature>
<proteinExistence type="inferred from homology"/>
<protein>
    <recommendedName>
        <fullName evidence="6">Scarecrow-like protein 8</fullName>
    </recommendedName>
</protein>
<dbReference type="Pfam" id="PF03514">
    <property type="entry name" value="GRAS"/>
    <property type="match status" value="1"/>
</dbReference>
<keyword evidence="5" id="KW-1185">Reference proteome</keyword>
<dbReference type="InterPro" id="IPR005202">
    <property type="entry name" value="TF_GRAS"/>
</dbReference>
<evidence type="ECO:0000313" key="4">
    <source>
        <dbReference type="EMBL" id="WKA07276.1"/>
    </source>
</evidence>
<keyword evidence="2" id="KW-0804">Transcription</keyword>
<dbReference type="EMBL" id="CP126663">
    <property type="protein sequence ID" value="WKA07276.1"/>
    <property type="molecule type" value="Genomic_DNA"/>
</dbReference>
<gene>
    <name evidence="4" type="ORF">VitviT2T_025123</name>
</gene>
<comment type="similarity">
    <text evidence="3">Belongs to the GRAS family.</text>
</comment>
<evidence type="ECO:0000256" key="1">
    <source>
        <dbReference type="ARBA" id="ARBA00023015"/>
    </source>
</evidence>
<feature type="short sequence motif" description="VHIID" evidence="3">
    <location>
        <begin position="351"/>
        <end position="355"/>
    </location>
</feature>
<evidence type="ECO:0008006" key="6">
    <source>
        <dbReference type="Google" id="ProtNLM"/>
    </source>
</evidence>
<dbReference type="Proteomes" id="UP001227230">
    <property type="component" value="Chromosome 16"/>
</dbReference>
<name>A0ABY9DLJ5_VITVI</name>
<dbReference type="PROSITE" id="PS50985">
    <property type="entry name" value="GRAS"/>
    <property type="match status" value="1"/>
</dbReference>
<sequence>MSSGFPGGAPDFYASGGIGGRSVAMNNNPHVPYRSQMPGILVDPSSQIVQRRPDWIGKRSLAEFQAQHQQQQQQQQQQQPGLGLLLRSVKPRMYQHASPISPLSPVDYSASISPEFPSVSAGRYGLPLLQQLRPQPIALGNNVMAPRTANLSTVTYPNFPHNRGALQESEPESEKKIMNRLQELEKQLLDDDDVDQEGDAVSVVTHSEWSEAIQSLIIPNQKPISPSSSSSSTSSIASAVPICPKQSAHEAASAISEGMLDAAMESLTRLTLVANARGNSEQRLAAYMASALKSRLSAAENPPPVAELYSKDHIMATQMLYDMSPCFKLGFMAANLAILETTSSEQSAAKFHVLDFDIGQGGQYVNLVHALGARQNGKHTSLKITTIADPSNGGTDERLKVGEDLSQLAERLCISLKFKVVTHKIHELSRESLGCESDEVLVVNLAFKLYKMPDESVTTENPRDELLRRVKSLQPRVVTVVEQEMNANTAPFLTRVNEACAYYGALLDSLDSTVSRDRSERVQVEECLGRKLANSVACEGRDRVERCEVFGKWRARMGMAGFEPRPMSQHIADSMRSRVNSHQRGNPGFTVKEETGGICFGWNGRTLTVASAWR</sequence>
<organism evidence="4 5">
    <name type="scientific">Vitis vinifera</name>
    <name type="common">Grape</name>
    <dbReference type="NCBI Taxonomy" id="29760"/>
    <lineage>
        <taxon>Eukaryota</taxon>
        <taxon>Viridiplantae</taxon>
        <taxon>Streptophyta</taxon>
        <taxon>Embryophyta</taxon>
        <taxon>Tracheophyta</taxon>
        <taxon>Spermatophyta</taxon>
        <taxon>Magnoliopsida</taxon>
        <taxon>eudicotyledons</taxon>
        <taxon>Gunneridae</taxon>
        <taxon>Pentapetalae</taxon>
        <taxon>rosids</taxon>
        <taxon>Vitales</taxon>
        <taxon>Vitaceae</taxon>
        <taxon>Viteae</taxon>
        <taxon>Vitis</taxon>
    </lineage>
</organism>
<accession>A0ABY9DLJ5</accession>
<evidence type="ECO:0000313" key="5">
    <source>
        <dbReference type="Proteomes" id="UP001227230"/>
    </source>
</evidence>
<evidence type="ECO:0000256" key="2">
    <source>
        <dbReference type="ARBA" id="ARBA00023163"/>
    </source>
</evidence>
<reference evidence="4 5" key="1">
    <citation type="journal article" date="2023" name="Hortic Res">
        <title>The complete reference genome for grapevine (Vitis vinifera L.) genetics and breeding.</title>
        <authorList>
            <person name="Shi X."/>
            <person name="Cao S."/>
            <person name="Wang X."/>
            <person name="Huang S."/>
            <person name="Wang Y."/>
            <person name="Liu Z."/>
            <person name="Liu W."/>
            <person name="Leng X."/>
            <person name="Peng Y."/>
            <person name="Wang N."/>
            <person name="Wang Y."/>
            <person name="Ma Z."/>
            <person name="Xu X."/>
            <person name="Zhang F."/>
            <person name="Xue H."/>
            <person name="Zhong H."/>
            <person name="Wang Y."/>
            <person name="Zhang K."/>
            <person name="Velt A."/>
            <person name="Avia K."/>
            <person name="Holtgrawe D."/>
            <person name="Grimplet J."/>
            <person name="Matus J.T."/>
            <person name="Ware D."/>
            <person name="Wu X."/>
            <person name="Wang H."/>
            <person name="Liu C."/>
            <person name="Fang Y."/>
            <person name="Rustenholz C."/>
            <person name="Cheng Z."/>
            <person name="Xiao H."/>
            <person name="Zhou Y."/>
        </authorList>
    </citation>
    <scope>NUCLEOTIDE SEQUENCE [LARGE SCALE GENOMIC DNA]</scope>
    <source>
        <strain evidence="5">cv. Pinot noir / PN40024</strain>
        <tissue evidence="4">Leaf</tissue>
    </source>
</reference>
<comment type="caution">
    <text evidence="3">Lacks conserved residue(s) required for the propagation of feature annotation.</text>
</comment>
<feature type="region of interest" description="SAW" evidence="3">
    <location>
        <begin position="537"/>
        <end position="614"/>
    </location>
</feature>